<evidence type="ECO:0000256" key="2">
    <source>
        <dbReference type="ARBA" id="ARBA00007663"/>
    </source>
</evidence>
<evidence type="ECO:0000256" key="11">
    <source>
        <dbReference type="ARBA" id="ARBA00048366"/>
    </source>
</evidence>
<name>A0A1G1XTC7_9BACT</name>
<keyword evidence="7" id="KW-0548">Nucleotidyltransferase</keyword>
<dbReference type="AlphaFoldDB" id="A0A1G1XTC7"/>
<dbReference type="InterPro" id="IPR050156">
    <property type="entry name" value="TC-AMP_synthase_SUA5"/>
</dbReference>
<comment type="caution">
    <text evidence="13">The sequence shown here is derived from an EMBL/GenBank/DDBJ whole genome shotgun (WGS) entry which is preliminary data.</text>
</comment>
<dbReference type="EC" id="2.7.7.87" evidence="3"/>
<dbReference type="GO" id="GO:0061710">
    <property type="term" value="F:L-threonylcarbamoyladenylate synthase"/>
    <property type="evidence" value="ECO:0007669"/>
    <property type="project" value="UniProtKB-EC"/>
</dbReference>
<evidence type="ECO:0000256" key="5">
    <source>
        <dbReference type="ARBA" id="ARBA00022679"/>
    </source>
</evidence>
<dbReference type="InterPro" id="IPR017945">
    <property type="entry name" value="DHBP_synth_RibB-like_a/b_dom"/>
</dbReference>
<keyword evidence="6" id="KW-0819">tRNA processing</keyword>
<evidence type="ECO:0000256" key="4">
    <source>
        <dbReference type="ARBA" id="ARBA00022490"/>
    </source>
</evidence>
<organism evidence="13 14">
    <name type="scientific">Candidatus Buchananbacteria bacterium RIFCSPHIGHO2_01_FULL_39_14</name>
    <dbReference type="NCBI Taxonomy" id="1797532"/>
    <lineage>
        <taxon>Bacteria</taxon>
        <taxon>Candidatus Buchananiibacteriota</taxon>
    </lineage>
</organism>
<sequence>MEIFTKTELTLRFDEILTKIKQGAIFIYPTDTIYGIGCIATNTAAVQKIRAIKQRPDTPFSIWVPSIEWIKQHCMLTPDNTNALTNLPGPFTLILKLKNNKSIAQNIHPNTTSIGIRLPNHWFHKIIEKLNTPLVTTSANKHNEPFMTSLENLDPSIEKQIDFLIYEGPKEARPSKIINLVEGTVKER</sequence>
<dbReference type="GO" id="GO:0008033">
    <property type="term" value="P:tRNA processing"/>
    <property type="evidence" value="ECO:0007669"/>
    <property type="project" value="UniProtKB-KW"/>
</dbReference>
<evidence type="ECO:0000256" key="9">
    <source>
        <dbReference type="ARBA" id="ARBA00022840"/>
    </source>
</evidence>
<evidence type="ECO:0000256" key="1">
    <source>
        <dbReference type="ARBA" id="ARBA00004496"/>
    </source>
</evidence>
<dbReference type="GO" id="GO:0003725">
    <property type="term" value="F:double-stranded RNA binding"/>
    <property type="evidence" value="ECO:0007669"/>
    <property type="project" value="InterPro"/>
</dbReference>
<keyword evidence="8" id="KW-0547">Nucleotide-binding</keyword>
<dbReference type="GO" id="GO:0005524">
    <property type="term" value="F:ATP binding"/>
    <property type="evidence" value="ECO:0007669"/>
    <property type="project" value="UniProtKB-KW"/>
</dbReference>
<keyword evidence="5" id="KW-0808">Transferase</keyword>
<dbReference type="GO" id="GO:0005737">
    <property type="term" value="C:cytoplasm"/>
    <property type="evidence" value="ECO:0007669"/>
    <property type="project" value="UniProtKB-SubCell"/>
</dbReference>
<evidence type="ECO:0000256" key="6">
    <source>
        <dbReference type="ARBA" id="ARBA00022694"/>
    </source>
</evidence>
<evidence type="ECO:0000259" key="12">
    <source>
        <dbReference type="PROSITE" id="PS51163"/>
    </source>
</evidence>
<gene>
    <name evidence="13" type="ORF">A2729_05330</name>
</gene>
<keyword evidence="9" id="KW-0067">ATP-binding</keyword>
<dbReference type="Gene3D" id="3.90.870.10">
    <property type="entry name" value="DHBP synthase"/>
    <property type="match status" value="1"/>
</dbReference>
<dbReference type="GO" id="GO:0006450">
    <property type="term" value="P:regulation of translational fidelity"/>
    <property type="evidence" value="ECO:0007669"/>
    <property type="project" value="TreeGrafter"/>
</dbReference>
<evidence type="ECO:0000256" key="3">
    <source>
        <dbReference type="ARBA" id="ARBA00012584"/>
    </source>
</evidence>
<evidence type="ECO:0000256" key="8">
    <source>
        <dbReference type="ARBA" id="ARBA00022741"/>
    </source>
</evidence>
<comment type="catalytic activity">
    <reaction evidence="11">
        <text>L-threonine + hydrogencarbonate + ATP = L-threonylcarbamoyladenylate + diphosphate + H2O</text>
        <dbReference type="Rhea" id="RHEA:36407"/>
        <dbReference type="ChEBI" id="CHEBI:15377"/>
        <dbReference type="ChEBI" id="CHEBI:17544"/>
        <dbReference type="ChEBI" id="CHEBI:30616"/>
        <dbReference type="ChEBI" id="CHEBI:33019"/>
        <dbReference type="ChEBI" id="CHEBI:57926"/>
        <dbReference type="ChEBI" id="CHEBI:73682"/>
        <dbReference type="EC" id="2.7.7.87"/>
    </reaction>
</comment>
<dbReference type="SUPFAM" id="SSF55821">
    <property type="entry name" value="YrdC/RibB"/>
    <property type="match status" value="1"/>
</dbReference>
<accession>A0A1G1XTC7</accession>
<protein>
    <recommendedName>
        <fullName evidence="10">L-threonylcarbamoyladenylate synthase</fullName>
        <ecNumber evidence="3">2.7.7.87</ecNumber>
    </recommendedName>
    <alternativeName>
        <fullName evidence="10">L-threonylcarbamoyladenylate synthase</fullName>
    </alternativeName>
</protein>
<dbReference type="PROSITE" id="PS51163">
    <property type="entry name" value="YRDC"/>
    <property type="match status" value="1"/>
</dbReference>
<feature type="domain" description="YrdC-like" evidence="12">
    <location>
        <begin position="10"/>
        <end position="188"/>
    </location>
</feature>
<dbReference type="PANTHER" id="PTHR17490:SF16">
    <property type="entry name" value="THREONYLCARBAMOYL-AMP SYNTHASE"/>
    <property type="match status" value="1"/>
</dbReference>
<proteinExistence type="inferred from homology"/>
<evidence type="ECO:0000256" key="10">
    <source>
        <dbReference type="ARBA" id="ARBA00029774"/>
    </source>
</evidence>
<dbReference type="STRING" id="1797532.A2729_05330"/>
<evidence type="ECO:0000313" key="13">
    <source>
        <dbReference type="EMBL" id="OGY43313.1"/>
    </source>
</evidence>
<dbReference type="EMBL" id="MHIB01000038">
    <property type="protein sequence ID" value="OGY43313.1"/>
    <property type="molecule type" value="Genomic_DNA"/>
</dbReference>
<evidence type="ECO:0000313" key="14">
    <source>
        <dbReference type="Proteomes" id="UP000178930"/>
    </source>
</evidence>
<reference evidence="13 14" key="1">
    <citation type="journal article" date="2016" name="Nat. Commun.">
        <title>Thousands of microbial genomes shed light on interconnected biogeochemical processes in an aquifer system.</title>
        <authorList>
            <person name="Anantharaman K."/>
            <person name="Brown C.T."/>
            <person name="Hug L.A."/>
            <person name="Sharon I."/>
            <person name="Castelle C.J."/>
            <person name="Probst A.J."/>
            <person name="Thomas B.C."/>
            <person name="Singh A."/>
            <person name="Wilkins M.J."/>
            <person name="Karaoz U."/>
            <person name="Brodie E.L."/>
            <person name="Williams K.H."/>
            <person name="Hubbard S.S."/>
            <person name="Banfield J.F."/>
        </authorList>
    </citation>
    <scope>NUCLEOTIDE SEQUENCE [LARGE SCALE GENOMIC DNA]</scope>
</reference>
<dbReference type="GO" id="GO:0000049">
    <property type="term" value="F:tRNA binding"/>
    <property type="evidence" value="ECO:0007669"/>
    <property type="project" value="TreeGrafter"/>
</dbReference>
<comment type="subcellular location">
    <subcellularLocation>
        <location evidence="1">Cytoplasm</location>
    </subcellularLocation>
</comment>
<comment type="similarity">
    <text evidence="2">Belongs to the SUA5 family.</text>
</comment>
<keyword evidence="4" id="KW-0963">Cytoplasm</keyword>
<dbReference type="InterPro" id="IPR006070">
    <property type="entry name" value="Sua5-like_dom"/>
</dbReference>
<dbReference type="Proteomes" id="UP000178930">
    <property type="component" value="Unassembled WGS sequence"/>
</dbReference>
<dbReference type="NCBIfam" id="TIGR00057">
    <property type="entry name" value="L-threonylcarbamoyladenylate synthase"/>
    <property type="match status" value="1"/>
</dbReference>
<dbReference type="PANTHER" id="PTHR17490">
    <property type="entry name" value="SUA5"/>
    <property type="match status" value="1"/>
</dbReference>
<evidence type="ECO:0000256" key="7">
    <source>
        <dbReference type="ARBA" id="ARBA00022695"/>
    </source>
</evidence>
<dbReference type="Pfam" id="PF01300">
    <property type="entry name" value="Sua5_yciO_yrdC"/>
    <property type="match status" value="1"/>
</dbReference>